<proteinExistence type="predicted"/>
<reference evidence="3" key="1">
    <citation type="submission" date="2016-08" db="EMBL/GenBank/DDBJ databases">
        <authorList>
            <person name="Varghese N."/>
            <person name="Submissions Spin"/>
        </authorList>
    </citation>
    <scope>NUCLEOTIDE SEQUENCE [LARGE SCALE GENOMIC DNA]</scope>
    <source>
        <strain evidence="3">HAMBI 2971</strain>
    </source>
</reference>
<organism evidence="2 3">
    <name type="scientific">Rhizobium miluonense</name>
    <dbReference type="NCBI Taxonomy" id="411945"/>
    <lineage>
        <taxon>Bacteria</taxon>
        <taxon>Pseudomonadati</taxon>
        <taxon>Pseudomonadota</taxon>
        <taxon>Alphaproteobacteria</taxon>
        <taxon>Hyphomicrobiales</taxon>
        <taxon>Rhizobiaceae</taxon>
        <taxon>Rhizobium/Agrobacterium group</taxon>
        <taxon>Rhizobium</taxon>
    </lineage>
</organism>
<gene>
    <name evidence="2" type="ORF">GA0061102_102220</name>
</gene>
<dbReference type="SUPFAM" id="SSF53756">
    <property type="entry name" value="UDP-Glycosyltransferase/glycogen phosphorylase"/>
    <property type="match status" value="1"/>
</dbReference>
<dbReference type="PANTHER" id="PTHR46656">
    <property type="entry name" value="PUTATIVE-RELATED"/>
    <property type="match status" value="1"/>
</dbReference>
<dbReference type="PANTHER" id="PTHR46656:SF3">
    <property type="entry name" value="PUTATIVE-RELATED"/>
    <property type="match status" value="1"/>
</dbReference>
<dbReference type="Pfam" id="PF00534">
    <property type="entry name" value="Glycos_transf_1"/>
    <property type="match status" value="1"/>
</dbReference>
<dbReference type="InterPro" id="IPR001296">
    <property type="entry name" value="Glyco_trans_1"/>
</dbReference>
<dbReference type="CDD" id="cd03801">
    <property type="entry name" value="GT4_PimA-like"/>
    <property type="match status" value="1"/>
</dbReference>
<evidence type="ECO:0000313" key="2">
    <source>
        <dbReference type="EMBL" id="SCB34413.1"/>
    </source>
</evidence>
<dbReference type="GO" id="GO:0016757">
    <property type="term" value="F:glycosyltransferase activity"/>
    <property type="evidence" value="ECO:0007669"/>
    <property type="project" value="InterPro"/>
</dbReference>
<feature type="domain" description="Glycosyl transferase family 1" evidence="1">
    <location>
        <begin position="465"/>
        <end position="576"/>
    </location>
</feature>
<dbReference type="Proteomes" id="UP000199435">
    <property type="component" value="Unassembled WGS sequence"/>
</dbReference>
<evidence type="ECO:0000259" key="1">
    <source>
        <dbReference type="Pfam" id="PF00534"/>
    </source>
</evidence>
<accession>A0A1C3W2Y9</accession>
<dbReference type="STRING" id="411945.GA0061102_102220"/>
<dbReference type="Gene3D" id="3.40.50.2000">
    <property type="entry name" value="Glycogen Phosphorylase B"/>
    <property type="match status" value="1"/>
</dbReference>
<sequence length="655" mass="74132">MMSEMFVFNKTFKYGVPKSLIGVWVGAGAGFQMAYNIGSDEGLDDLMYWWLSVGRSEFPGVRDVTDQKIIEELHLAPMTKFLDASHKIELTGLLQLVLRHRYDLQALWDVSTQEGISDCWDWWLSYGHKEYFGQSNWLRKAEAISLLHCTAENKLPDDSSFTSLLYKLFVHLTVYMPTAINNKQICYRTNIPLVQRKITINLENPSTFLTLIYMNRIDLREFADISTLEGRTQIEQWWISNGRAEYFGRVESDLILEHDEVAREESAGNISNASNVFATKHGVSPPNFFNNVALIGYPKGEFGLGEDIRLLRSSLTTAGIVPEVIQAPWQISARQAIDEPSIDAHSATFDGDVMIYVMPAFDTLTLLNKVGPSAFSARRKIGFWQWELERFPPPARMAMELVDEIWCHSEHSARAFRGATDKPVIRVPLPVMVPELPTVSRSDFGLEDDSFVVFTSFDGASSISRKNPLGAILAFQSAFPRETHRKARLIVKAMNVHDDSLWRECMRKAAQDPRIIIRNTVMGRLEYYELLQCCDVVLSLHRAEGFGRLMAEAMALGIPVVASAYSGNMDFMNDKNSWLVSGETLPVLFGDYPFYQDQIWFEPDVGSAAEALRDCASNAQKRGQFVIAAKQTMDRYSTQNCGSEYLKLLKSRASK</sequence>
<dbReference type="EMBL" id="FMAH01000022">
    <property type="protein sequence ID" value="SCB34413.1"/>
    <property type="molecule type" value="Genomic_DNA"/>
</dbReference>
<evidence type="ECO:0000313" key="3">
    <source>
        <dbReference type="Proteomes" id="UP000199435"/>
    </source>
</evidence>
<protein>
    <submittedName>
        <fullName evidence="2">Glycosyl transferases group 1</fullName>
    </submittedName>
</protein>
<dbReference type="AlphaFoldDB" id="A0A1C3W2Y9"/>
<name>A0A1C3W2Y9_9HYPH</name>
<keyword evidence="3" id="KW-1185">Reference proteome</keyword>
<keyword evidence="2" id="KW-0808">Transferase</keyword>